<evidence type="ECO:0000313" key="2">
    <source>
        <dbReference type="Proteomes" id="UP000281553"/>
    </source>
</evidence>
<name>A0A3P7NZL3_DIBLA</name>
<dbReference type="OrthoDB" id="6080649at2759"/>
<dbReference type="AlphaFoldDB" id="A0A3P7NZL3"/>
<dbReference type="Proteomes" id="UP000281553">
    <property type="component" value="Unassembled WGS sequence"/>
</dbReference>
<sequence>MVTLIRQIMEYGSSAWFPYTKSKMTDIEYVQGLGSRMVPEVRKLTYPERRKALEMFTLEFRRSRGDQIMMYKVIVCGDIPEVAEYFKLAVEMPTHGHCFKLVVQRTDGLPHVYRLSRHVVNAWNNLPPTLLLPTHLPHSRRNTTPYLKHDLYRSWECP</sequence>
<accession>A0A3P7NZL3</accession>
<reference evidence="1 2" key="1">
    <citation type="submission" date="2018-11" db="EMBL/GenBank/DDBJ databases">
        <authorList>
            <consortium name="Pathogen Informatics"/>
        </authorList>
    </citation>
    <scope>NUCLEOTIDE SEQUENCE [LARGE SCALE GENOMIC DNA]</scope>
</reference>
<organism evidence="1 2">
    <name type="scientific">Dibothriocephalus latus</name>
    <name type="common">Fish tapeworm</name>
    <name type="synonym">Diphyllobothrium latum</name>
    <dbReference type="NCBI Taxonomy" id="60516"/>
    <lineage>
        <taxon>Eukaryota</taxon>
        <taxon>Metazoa</taxon>
        <taxon>Spiralia</taxon>
        <taxon>Lophotrochozoa</taxon>
        <taxon>Platyhelminthes</taxon>
        <taxon>Cestoda</taxon>
        <taxon>Eucestoda</taxon>
        <taxon>Diphyllobothriidea</taxon>
        <taxon>Diphyllobothriidae</taxon>
        <taxon>Dibothriocephalus</taxon>
    </lineage>
</organism>
<protein>
    <submittedName>
        <fullName evidence="1">Uncharacterized protein</fullName>
    </submittedName>
</protein>
<proteinExistence type="predicted"/>
<gene>
    <name evidence="1" type="ORF">DILT_LOCUS19009</name>
</gene>
<dbReference type="EMBL" id="UYRU01106866">
    <property type="protein sequence ID" value="VDN43143.1"/>
    <property type="molecule type" value="Genomic_DNA"/>
</dbReference>
<evidence type="ECO:0000313" key="1">
    <source>
        <dbReference type="EMBL" id="VDN43143.1"/>
    </source>
</evidence>
<keyword evidence="2" id="KW-1185">Reference proteome</keyword>